<evidence type="ECO:0000256" key="1">
    <source>
        <dbReference type="SAM" id="Phobius"/>
    </source>
</evidence>
<name>A0A1G2Q536_9BACT</name>
<protein>
    <recommendedName>
        <fullName evidence="5">DUF4134 domain-containing protein</fullName>
    </recommendedName>
</protein>
<reference evidence="3 4" key="1">
    <citation type="journal article" date="2016" name="Nat. Commun.">
        <title>Thousands of microbial genomes shed light on interconnected biogeochemical processes in an aquifer system.</title>
        <authorList>
            <person name="Anantharaman K."/>
            <person name="Brown C.T."/>
            <person name="Hug L.A."/>
            <person name="Sharon I."/>
            <person name="Castelle C.J."/>
            <person name="Probst A.J."/>
            <person name="Thomas B.C."/>
            <person name="Singh A."/>
            <person name="Wilkins M.J."/>
            <person name="Karaoz U."/>
            <person name="Brodie E.L."/>
            <person name="Williams K.H."/>
            <person name="Hubbard S.S."/>
            <person name="Banfield J.F."/>
        </authorList>
    </citation>
    <scope>NUCLEOTIDE SEQUENCE [LARGE SCALE GENOMIC DNA]</scope>
</reference>
<feature type="transmembrane region" description="Helical" evidence="1">
    <location>
        <begin position="95"/>
        <end position="117"/>
    </location>
</feature>
<gene>
    <name evidence="3" type="ORF">A2226_00740</name>
</gene>
<dbReference type="EMBL" id="MHTB01000007">
    <property type="protein sequence ID" value="OHA55706.1"/>
    <property type="molecule type" value="Genomic_DNA"/>
</dbReference>
<evidence type="ECO:0000313" key="3">
    <source>
        <dbReference type="EMBL" id="OHA55706.1"/>
    </source>
</evidence>
<keyword evidence="2" id="KW-0732">Signal</keyword>
<evidence type="ECO:0000256" key="2">
    <source>
        <dbReference type="SAM" id="SignalP"/>
    </source>
</evidence>
<evidence type="ECO:0008006" key="5">
    <source>
        <dbReference type="Google" id="ProtNLM"/>
    </source>
</evidence>
<keyword evidence="1" id="KW-0472">Membrane</keyword>
<feature type="signal peptide" evidence="2">
    <location>
        <begin position="1"/>
        <end position="22"/>
    </location>
</feature>
<comment type="caution">
    <text evidence="3">The sequence shown here is derived from an EMBL/GenBank/DDBJ whole genome shotgun (WGS) entry which is preliminary data.</text>
</comment>
<keyword evidence="1" id="KW-0812">Transmembrane</keyword>
<dbReference type="AlphaFoldDB" id="A0A1G2Q536"/>
<dbReference type="Proteomes" id="UP000178936">
    <property type="component" value="Unassembled WGS sequence"/>
</dbReference>
<keyword evidence="1" id="KW-1133">Transmembrane helix</keyword>
<sequence length="128" mass="13179">MKKILATIFSAALCGLPAMVMAQGITSDLSNLGLNEFETSTNLGTNVALIATIARLINIILGFLGVLVVVGILYGGFKRMTAAGNEDQISSGNKIMGAGLVGLVIVLAAYAIAAFVVNQLTDATGYNQ</sequence>
<evidence type="ECO:0000313" key="4">
    <source>
        <dbReference type="Proteomes" id="UP000178936"/>
    </source>
</evidence>
<organism evidence="3 4">
    <name type="scientific">Candidatus Veblenbacteria bacterium RIFOXYA2_FULL_43_9</name>
    <dbReference type="NCBI Taxonomy" id="1802425"/>
    <lineage>
        <taxon>Bacteria</taxon>
        <taxon>Candidatus Vebleniibacteriota</taxon>
    </lineage>
</organism>
<accession>A0A1G2Q536</accession>
<proteinExistence type="predicted"/>
<feature type="transmembrane region" description="Helical" evidence="1">
    <location>
        <begin position="46"/>
        <end position="74"/>
    </location>
</feature>
<feature type="chain" id="PRO_5009584007" description="DUF4134 domain-containing protein" evidence="2">
    <location>
        <begin position="23"/>
        <end position="128"/>
    </location>
</feature>